<dbReference type="InterPro" id="IPR026203">
    <property type="entry name" value="IHABP"/>
</dbReference>
<dbReference type="GO" id="GO:0016020">
    <property type="term" value="C:membrane"/>
    <property type="evidence" value="ECO:0007669"/>
    <property type="project" value="TreeGrafter"/>
</dbReference>
<dbReference type="AlphaFoldDB" id="A0AAD8LVI6"/>
<evidence type="ECO:0000256" key="1">
    <source>
        <dbReference type="SAM" id="Coils"/>
    </source>
</evidence>
<sequence length="294" mass="34609">MQLLSGKCNLLVWEKEKLDRECFEARERERGLRNDLNVLSHQLYLQEKVNRELRGKLEQLTNEVQHKRELVDLLQQQVKMLVEESAQNNSVLGQDLENVFFDLEQLQGTESHLKNLVEELQQESKVKTKHVNYLQAELERKTHELQESQRLHEHAISEQRKENQGSLKKLQETASQFEWFGQQQKNWICCIQRFKTCMTEDKKALLRKIMTMEDELTQSRQEAQQYQTYSIASSGKVSKHCGRIPSVDAGLLEELQAEVFKWKNLYEDLCSKVMPIMSHKHRMDTKKLPEGTLA</sequence>
<dbReference type="GO" id="GO:0005540">
    <property type="term" value="F:hyaluronic acid binding"/>
    <property type="evidence" value="ECO:0007669"/>
    <property type="project" value="InterPro"/>
</dbReference>
<dbReference type="PANTHER" id="PTHR18956:SF6">
    <property type="entry name" value="HYALURONAN MEDIATED MOTILITY RECEPTOR"/>
    <property type="match status" value="1"/>
</dbReference>
<comment type="caution">
    <text evidence="2">The sequence shown here is derived from an EMBL/GenBank/DDBJ whole genome shotgun (WGS) entry which is preliminary data.</text>
</comment>
<dbReference type="EMBL" id="JAGXEW010000001">
    <property type="protein sequence ID" value="KAK1175634.1"/>
    <property type="molecule type" value="Genomic_DNA"/>
</dbReference>
<proteinExistence type="predicted"/>
<accession>A0AAD8LVI6</accession>
<protein>
    <submittedName>
        <fullName evidence="2">Uncharacterized protein</fullName>
    </submittedName>
</protein>
<evidence type="ECO:0000313" key="3">
    <source>
        <dbReference type="Proteomes" id="UP001230051"/>
    </source>
</evidence>
<dbReference type="PANTHER" id="PTHR18956">
    <property type="entry name" value="HYALURONAN MEDIATED MOTILITY RECEPTOR"/>
    <property type="match status" value="1"/>
</dbReference>
<keyword evidence="3" id="KW-1185">Reference proteome</keyword>
<name>A0AAD8LVI6_ACIOX</name>
<keyword evidence="1" id="KW-0175">Coiled coil</keyword>
<gene>
    <name evidence="2" type="ORF">AOXY_G311</name>
</gene>
<reference evidence="2" key="1">
    <citation type="submission" date="2022-02" db="EMBL/GenBank/DDBJ databases">
        <title>Atlantic sturgeon de novo genome assembly.</title>
        <authorList>
            <person name="Stock M."/>
            <person name="Klopp C."/>
            <person name="Guiguen Y."/>
            <person name="Cabau C."/>
            <person name="Parinello H."/>
            <person name="Santidrian Yebra-Pimentel E."/>
            <person name="Kuhl H."/>
            <person name="Dirks R.P."/>
            <person name="Guessner J."/>
            <person name="Wuertz S."/>
            <person name="Du K."/>
            <person name="Schartl M."/>
        </authorList>
    </citation>
    <scope>NUCLEOTIDE SEQUENCE</scope>
    <source>
        <strain evidence="2">STURGEONOMICS-FGT-2020</strain>
        <tissue evidence="2">Whole blood</tissue>
    </source>
</reference>
<dbReference type="Proteomes" id="UP001230051">
    <property type="component" value="Unassembled WGS sequence"/>
</dbReference>
<feature type="coiled-coil region" evidence="1">
    <location>
        <begin position="43"/>
        <end position="151"/>
    </location>
</feature>
<evidence type="ECO:0000313" key="2">
    <source>
        <dbReference type="EMBL" id="KAK1175634.1"/>
    </source>
</evidence>
<organism evidence="2 3">
    <name type="scientific">Acipenser oxyrinchus oxyrinchus</name>
    <dbReference type="NCBI Taxonomy" id="40147"/>
    <lineage>
        <taxon>Eukaryota</taxon>
        <taxon>Metazoa</taxon>
        <taxon>Chordata</taxon>
        <taxon>Craniata</taxon>
        <taxon>Vertebrata</taxon>
        <taxon>Euteleostomi</taxon>
        <taxon>Actinopterygii</taxon>
        <taxon>Chondrostei</taxon>
        <taxon>Acipenseriformes</taxon>
        <taxon>Acipenseridae</taxon>
        <taxon>Acipenser</taxon>
    </lineage>
</organism>